<organism evidence="5 6">
    <name type="scientific">Labrus bergylta</name>
    <name type="common">ballan wrasse</name>
    <dbReference type="NCBI Taxonomy" id="56723"/>
    <lineage>
        <taxon>Eukaryota</taxon>
        <taxon>Metazoa</taxon>
        <taxon>Chordata</taxon>
        <taxon>Craniata</taxon>
        <taxon>Vertebrata</taxon>
        <taxon>Euteleostomi</taxon>
        <taxon>Actinopterygii</taxon>
        <taxon>Neopterygii</taxon>
        <taxon>Teleostei</taxon>
        <taxon>Neoteleostei</taxon>
        <taxon>Acanthomorphata</taxon>
        <taxon>Eupercaria</taxon>
        <taxon>Labriformes</taxon>
        <taxon>Labridae</taxon>
        <taxon>Labrus</taxon>
    </lineage>
</organism>
<sequence>MSVSVSRQSSYSARSMSSARSISSASVMNQIGGMQLMGSGQTRMSSGQTSMSSGLFGAHSVQGGAGGFGTRISQSVFSSGSMGSYGETSVISNGKVTMQNLNDRLASYLQKVHTLESANRKLELQIREYLDKRMPTVSKDFTVFFANISDLRVQILKRYLENQSISLQADNARLAAEDFKMKYEAELNMRNLVEADVARLRGVRDSFTLSISDLEVHVENLKGELVYFKSNHEEEMRQLRIQQSGTVNVEVDSAASVDLTKVLEEVRLQYEALVLKNNLELEKWFKAKMEIIEREIYTCTTEVKTFSTELSELRRTYQSLEISRQSILKENLQEVKSRFSIQLSQLQMSINMLETELQQLRVSLEQQQAEYNVLLDIKMRLEMEIAEYRRLLEGEHKPHIERRVKTIEEVIIDGKVVSTNVDTTLEDVK</sequence>
<dbReference type="FunFam" id="1.20.5.170:FF:000002">
    <property type="entry name" value="Type I keratin KA11"/>
    <property type="match status" value="1"/>
</dbReference>
<dbReference type="SUPFAM" id="SSF64593">
    <property type="entry name" value="Intermediate filament protein, coiled coil region"/>
    <property type="match status" value="2"/>
</dbReference>
<dbReference type="InterPro" id="IPR039008">
    <property type="entry name" value="IF_rod_dom"/>
</dbReference>
<evidence type="ECO:0000313" key="5">
    <source>
        <dbReference type="Ensembl" id="ENSLBEP00000011927.1"/>
    </source>
</evidence>
<dbReference type="Gene3D" id="1.20.5.1160">
    <property type="entry name" value="Vasodilator-stimulated phosphoprotein"/>
    <property type="match status" value="1"/>
</dbReference>
<dbReference type="PANTHER" id="PTHR23239:SF180">
    <property type="entry name" value="KERATIN, TYPE I CYTOSKELETAL 17"/>
    <property type="match status" value="1"/>
</dbReference>
<feature type="coiled-coil region" evidence="3">
    <location>
        <begin position="98"/>
        <end position="132"/>
    </location>
</feature>
<dbReference type="PROSITE" id="PS51842">
    <property type="entry name" value="IF_ROD_2"/>
    <property type="match status" value="1"/>
</dbReference>
<dbReference type="GeneTree" id="ENSGT00950000182969"/>
<reference evidence="5" key="1">
    <citation type="submission" date="2025-08" db="UniProtKB">
        <authorList>
            <consortium name="Ensembl"/>
        </authorList>
    </citation>
    <scope>IDENTIFICATION</scope>
</reference>
<dbReference type="Pfam" id="PF00038">
    <property type="entry name" value="Filament"/>
    <property type="match status" value="1"/>
</dbReference>
<dbReference type="SMART" id="SM01391">
    <property type="entry name" value="Filament"/>
    <property type="match status" value="1"/>
</dbReference>
<name>A0A3Q3EZU0_9LABR</name>
<dbReference type="PANTHER" id="PTHR23239">
    <property type="entry name" value="INTERMEDIATE FILAMENT"/>
    <property type="match status" value="1"/>
</dbReference>
<dbReference type="InParanoid" id="A0A3Q3EZU0"/>
<proteinExistence type="predicted"/>
<feature type="domain" description="IF rod" evidence="4">
    <location>
        <begin position="94"/>
        <end position="399"/>
    </location>
</feature>
<feature type="coiled-coil region" evidence="3">
    <location>
        <begin position="310"/>
        <end position="384"/>
    </location>
</feature>
<protein>
    <submittedName>
        <fullName evidence="5">Keratin 99</fullName>
    </submittedName>
</protein>
<keyword evidence="6" id="KW-1185">Reference proteome</keyword>
<evidence type="ECO:0000259" key="4">
    <source>
        <dbReference type="PROSITE" id="PS51842"/>
    </source>
</evidence>
<evidence type="ECO:0000256" key="1">
    <source>
        <dbReference type="ARBA" id="ARBA00022754"/>
    </source>
</evidence>
<dbReference type="GO" id="GO:0005882">
    <property type="term" value="C:intermediate filament"/>
    <property type="evidence" value="ECO:0007669"/>
    <property type="project" value="UniProtKB-KW"/>
</dbReference>
<dbReference type="Ensembl" id="ENSLBET00000012547.1">
    <property type="protein sequence ID" value="ENSLBEP00000011927.1"/>
    <property type="gene ID" value="ENSLBEG00000009101.1"/>
</dbReference>
<dbReference type="PRINTS" id="PR01248">
    <property type="entry name" value="TYPE1KERATIN"/>
</dbReference>
<dbReference type="Gene3D" id="1.20.5.500">
    <property type="entry name" value="Single helix bin"/>
    <property type="match status" value="1"/>
</dbReference>
<keyword evidence="1" id="KW-0403">Intermediate filament</keyword>
<dbReference type="GO" id="GO:0005198">
    <property type="term" value="F:structural molecule activity"/>
    <property type="evidence" value="ECO:0007669"/>
    <property type="project" value="InterPro"/>
</dbReference>
<evidence type="ECO:0000256" key="2">
    <source>
        <dbReference type="ARBA" id="ARBA00023054"/>
    </source>
</evidence>
<evidence type="ECO:0000256" key="3">
    <source>
        <dbReference type="SAM" id="Coils"/>
    </source>
</evidence>
<dbReference type="Gene3D" id="1.20.5.170">
    <property type="match status" value="1"/>
</dbReference>
<dbReference type="STRING" id="56723.ENSLBEP00000011927"/>
<keyword evidence="2 3" id="KW-0175">Coiled coil</keyword>
<evidence type="ECO:0000313" key="6">
    <source>
        <dbReference type="Proteomes" id="UP000261660"/>
    </source>
</evidence>
<dbReference type="AlphaFoldDB" id="A0A3Q3EZU0"/>
<accession>A0A3Q3EZU0</accession>
<dbReference type="Proteomes" id="UP000261660">
    <property type="component" value="Unplaced"/>
</dbReference>
<dbReference type="InterPro" id="IPR002957">
    <property type="entry name" value="Keratin_I"/>
</dbReference>
<reference evidence="5" key="2">
    <citation type="submission" date="2025-09" db="UniProtKB">
        <authorList>
            <consortium name="Ensembl"/>
        </authorList>
    </citation>
    <scope>IDENTIFICATION</scope>
</reference>